<protein>
    <submittedName>
        <fullName evidence="1">Uncharacterized protein</fullName>
    </submittedName>
</protein>
<gene>
    <name evidence="1" type="ORF">H9K75_01780</name>
</gene>
<evidence type="ECO:0000313" key="2">
    <source>
        <dbReference type="Proteomes" id="UP000516028"/>
    </source>
</evidence>
<name>A0A7H0GKY5_9BURK</name>
<dbReference type="RefSeq" id="WP_187724543.1">
    <property type="nucleotide sequence ID" value="NZ_CP060783.1"/>
</dbReference>
<dbReference type="KEGG" id="daer:H9K75_01780"/>
<dbReference type="AlphaFoldDB" id="A0A7H0GKY5"/>
<proteinExistence type="predicted"/>
<accession>A0A7H0GKY5</accession>
<evidence type="ECO:0000313" key="1">
    <source>
        <dbReference type="EMBL" id="QNP48951.1"/>
    </source>
</evidence>
<dbReference type="EMBL" id="CP060783">
    <property type="protein sequence ID" value="QNP48951.1"/>
    <property type="molecule type" value="Genomic_DNA"/>
</dbReference>
<organism evidence="1 2">
    <name type="scientific">Diaphorobacter aerolatus</name>
    <dbReference type="NCBI Taxonomy" id="1288495"/>
    <lineage>
        <taxon>Bacteria</taxon>
        <taxon>Pseudomonadati</taxon>
        <taxon>Pseudomonadota</taxon>
        <taxon>Betaproteobacteria</taxon>
        <taxon>Burkholderiales</taxon>
        <taxon>Comamonadaceae</taxon>
        <taxon>Diaphorobacter</taxon>
    </lineage>
</organism>
<keyword evidence="2" id="KW-1185">Reference proteome</keyword>
<reference evidence="1 2" key="1">
    <citation type="submission" date="2020-08" db="EMBL/GenBank/DDBJ databases">
        <title>Genome sequence of Diaphorobacter aerolatus KACC 16536T.</title>
        <authorList>
            <person name="Hyun D.-W."/>
            <person name="Bae J.-W."/>
        </authorList>
    </citation>
    <scope>NUCLEOTIDE SEQUENCE [LARGE SCALE GENOMIC DNA]</scope>
    <source>
        <strain evidence="1 2">KACC 16536</strain>
    </source>
</reference>
<dbReference type="Proteomes" id="UP000516028">
    <property type="component" value="Chromosome"/>
</dbReference>
<sequence>MTESTDDNPSGIIDVAVLELEDGSSGTLTCTCQGTTQELLVNERRVRTTADGKLIAEDTGAELKVVGYLGTWRPS</sequence>